<dbReference type="GO" id="GO:0003886">
    <property type="term" value="F:DNA (cytosine-5-)-methyltransferase activity"/>
    <property type="evidence" value="ECO:0007669"/>
    <property type="project" value="UniProtKB-EC"/>
</dbReference>
<organism evidence="8 9">
    <name type="scientific">Coprococcus catus</name>
    <dbReference type="NCBI Taxonomy" id="116085"/>
    <lineage>
        <taxon>Bacteria</taxon>
        <taxon>Bacillati</taxon>
        <taxon>Bacillota</taxon>
        <taxon>Clostridia</taxon>
        <taxon>Lachnospirales</taxon>
        <taxon>Lachnospiraceae</taxon>
        <taxon>Coprococcus</taxon>
    </lineage>
</organism>
<evidence type="ECO:0000256" key="1">
    <source>
        <dbReference type="ARBA" id="ARBA00022603"/>
    </source>
</evidence>
<dbReference type="GO" id="GO:0009307">
    <property type="term" value="P:DNA restriction-modification system"/>
    <property type="evidence" value="ECO:0007669"/>
    <property type="project" value="UniProtKB-KW"/>
</dbReference>
<dbReference type="PRINTS" id="PR00105">
    <property type="entry name" value="C5METTRFRASE"/>
</dbReference>
<dbReference type="GO" id="GO:0044027">
    <property type="term" value="P:negative regulation of gene expression via chromosomal CpG island methylation"/>
    <property type="evidence" value="ECO:0007669"/>
    <property type="project" value="TreeGrafter"/>
</dbReference>
<keyword evidence="1 5" id="KW-0489">Methyltransferase</keyword>
<dbReference type="RefSeq" id="WP_117539151.1">
    <property type="nucleotide sequence ID" value="NZ_QVFD01000003.1"/>
</dbReference>
<protein>
    <recommendedName>
        <fullName evidence="7">Cytosine-specific methyltransferase</fullName>
        <ecNumber evidence="7">2.1.1.37</ecNumber>
    </recommendedName>
</protein>
<feature type="active site" evidence="5">
    <location>
        <position position="107"/>
    </location>
</feature>
<evidence type="ECO:0000313" key="8">
    <source>
        <dbReference type="EMBL" id="RGC49259.1"/>
    </source>
</evidence>
<dbReference type="InterPro" id="IPR018117">
    <property type="entry name" value="C5_DNA_meth_AS"/>
</dbReference>
<evidence type="ECO:0000256" key="2">
    <source>
        <dbReference type="ARBA" id="ARBA00022679"/>
    </source>
</evidence>
<dbReference type="EC" id="2.1.1.37" evidence="7"/>
<dbReference type="Proteomes" id="UP000261231">
    <property type="component" value="Unassembled WGS sequence"/>
</dbReference>
<dbReference type="PROSITE" id="PS51679">
    <property type="entry name" value="SAM_MT_C5"/>
    <property type="match status" value="1"/>
</dbReference>
<evidence type="ECO:0000256" key="4">
    <source>
        <dbReference type="ARBA" id="ARBA00022747"/>
    </source>
</evidence>
<dbReference type="OrthoDB" id="9813719at2"/>
<dbReference type="PROSITE" id="PS00094">
    <property type="entry name" value="C5_MTASE_1"/>
    <property type="match status" value="1"/>
</dbReference>
<comment type="caution">
    <text evidence="8">The sequence shown here is derived from an EMBL/GenBank/DDBJ whole genome shotgun (WGS) entry which is preliminary data.</text>
</comment>
<proteinExistence type="inferred from homology"/>
<evidence type="ECO:0000256" key="3">
    <source>
        <dbReference type="ARBA" id="ARBA00022691"/>
    </source>
</evidence>
<gene>
    <name evidence="8" type="ORF">DW747_04725</name>
</gene>
<dbReference type="InterPro" id="IPR050390">
    <property type="entry name" value="C5-Methyltransferase"/>
</dbReference>
<dbReference type="InterPro" id="IPR029063">
    <property type="entry name" value="SAM-dependent_MTases_sf"/>
</dbReference>
<dbReference type="Gene3D" id="3.40.50.150">
    <property type="entry name" value="Vaccinia Virus protein VP39"/>
    <property type="match status" value="1"/>
</dbReference>
<keyword evidence="4" id="KW-0680">Restriction system</keyword>
<keyword evidence="3 5" id="KW-0949">S-adenosyl-L-methionine</keyword>
<dbReference type="GO" id="GO:0032259">
    <property type="term" value="P:methylation"/>
    <property type="evidence" value="ECO:0007669"/>
    <property type="project" value="UniProtKB-KW"/>
</dbReference>
<accession>A0A3E2XNF6</accession>
<evidence type="ECO:0000313" key="9">
    <source>
        <dbReference type="Proteomes" id="UP000261231"/>
    </source>
</evidence>
<sequence>MKNEKIKSIDLFAGCGGLMDGFEQSGHYDTVAAVEWEKAPCRNLEKRLREKWKYNDADQRVLRFDIQRTEELFFGWNDDPDYGSSVGLDKLIEEADGIDVIIGGPPCQAYSIAGRVRDENGMRDDYRNYLFESYIKVLERYQPKAFVFENVPGILSAKPGDRNIIEIIQESFAEAGYCLLENLSEAIIDFTEYGVPQNRKRIIIFGVKRDYFGEKAETIVKQFYTEELPKYKSKKKKTVLDAIGDLPKLYPVAEDIKVNGTRTRHSLPSPNVPNHIARWQSDRDVGIFKLLTEDIESGRCEYTSIKALKQLYTDMTGKSSNVHKYHVIRWDEPSNLIPAHLYKDGLRHIHPDSSQQRTLTVREAARLQTFPDDYIFDGSNMELYKMIGNAVPPQFAKCCANAVYDILQRFDNE</sequence>
<evidence type="ECO:0000256" key="5">
    <source>
        <dbReference type="PROSITE-ProRule" id="PRU01016"/>
    </source>
</evidence>
<dbReference type="Gene3D" id="3.90.120.10">
    <property type="entry name" value="DNA Methylase, subunit A, domain 2"/>
    <property type="match status" value="1"/>
</dbReference>
<dbReference type="InterPro" id="IPR001525">
    <property type="entry name" value="C5_MeTfrase"/>
</dbReference>
<keyword evidence="9" id="KW-1185">Reference proteome</keyword>
<evidence type="ECO:0000256" key="7">
    <source>
        <dbReference type="RuleBase" id="RU000417"/>
    </source>
</evidence>
<keyword evidence="2 5" id="KW-0808">Transferase</keyword>
<dbReference type="AlphaFoldDB" id="A0A3E2XNF6"/>
<dbReference type="PANTHER" id="PTHR10629">
    <property type="entry name" value="CYTOSINE-SPECIFIC METHYLTRANSFERASE"/>
    <property type="match status" value="1"/>
</dbReference>
<comment type="similarity">
    <text evidence="5 6">Belongs to the class I-like SAM-binding methyltransferase superfamily. C5-methyltransferase family.</text>
</comment>
<dbReference type="SUPFAM" id="SSF53335">
    <property type="entry name" value="S-adenosyl-L-methionine-dependent methyltransferases"/>
    <property type="match status" value="1"/>
</dbReference>
<dbReference type="NCBIfam" id="TIGR00675">
    <property type="entry name" value="dcm"/>
    <property type="match status" value="1"/>
</dbReference>
<dbReference type="PANTHER" id="PTHR10629:SF52">
    <property type="entry name" value="DNA (CYTOSINE-5)-METHYLTRANSFERASE 1"/>
    <property type="match status" value="1"/>
</dbReference>
<reference evidence="8 9" key="1">
    <citation type="submission" date="2018-08" db="EMBL/GenBank/DDBJ databases">
        <title>A genome reference for cultivated species of the human gut microbiota.</title>
        <authorList>
            <person name="Zou Y."/>
            <person name="Xue W."/>
            <person name="Luo G."/>
        </authorList>
    </citation>
    <scope>NUCLEOTIDE SEQUENCE [LARGE SCALE GENOMIC DNA]</scope>
    <source>
        <strain evidence="8 9">AM28-39</strain>
    </source>
</reference>
<dbReference type="GO" id="GO:0003677">
    <property type="term" value="F:DNA binding"/>
    <property type="evidence" value="ECO:0007669"/>
    <property type="project" value="TreeGrafter"/>
</dbReference>
<comment type="catalytic activity">
    <reaction evidence="7">
        <text>a 2'-deoxycytidine in DNA + S-adenosyl-L-methionine = a 5-methyl-2'-deoxycytidine in DNA + S-adenosyl-L-homocysteine + H(+)</text>
        <dbReference type="Rhea" id="RHEA:13681"/>
        <dbReference type="Rhea" id="RHEA-COMP:11369"/>
        <dbReference type="Rhea" id="RHEA-COMP:11370"/>
        <dbReference type="ChEBI" id="CHEBI:15378"/>
        <dbReference type="ChEBI" id="CHEBI:57856"/>
        <dbReference type="ChEBI" id="CHEBI:59789"/>
        <dbReference type="ChEBI" id="CHEBI:85452"/>
        <dbReference type="ChEBI" id="CHEBI:85454"/>
        <dbReference type="EC" id="2.1.1.37"/>
    </reaction>
</comment>
<evidence type="ECO:0000256" key="6">
    <source>
        <dbReference type="RuleBase" id="RU000416"/>
    </source>
</evidence>
<name>A0A3E2XNF6_9FIRM</name>
<dbReference type="Pfam" id="PF00145">
    <property type="entry name" value="DNA_methylase"/>
    <property type="match status" value="1"/>
</dbReference>
<dbReference type="EMBL" id="QVFD01000003">
    <property type="protein sequence ID" value="RGC49259.1"/>
    <property type="molecule type" value="Genomic_DNA"/>
</dbReference>